<name>A0A915ISB6_ROMCU</name>
<proteinExistence type="predicted"/>
<dbReference type="WBParaSite" id="nRc.2.0.1.t16765-RA">
    <property type="protein sequence ID" value="nRc.2.0.1.t16765-RA"/>
    <property type="gene ID" value="nRc.2.0.1.g16765"/>
</dbReference>
<keyword evidence="2" id="KW-1185">Reference proteome</keyword>
<evidence type="ECO:0000313" key="3">
    <source>
        <dbReference type="WBParaSite" id="nRc.2.0.1.t16765-RA"/>
    </source>
</evidence>
<feature type="region of interest" description="Disordered" evidence="1">
    <location>
        <begin position="133"/>
        <end position="158"/>
    </location>
</feature>
<reference evidence="3" key="1">
    <citation type="submission" date="2022-11" db="UniProtKB">
        <authorList>
            <consortium name="WormBaseParasite"/>
        </authorList>
    </citation>
    <scope>IDENTIFICATION</scope>
</reference>
<dbReference type="AlphaFoldDB" id="A0A915ISB6"/>
<evidence type="ECO:0000256" key="1">
    <source>
        <dbReference type="SAM" id="MobiDB-lite"/>
    </source>
</evidence>
<dbReference type="Proteomes" id="UP000887565">
    <property type="component" value="Unplaced"/>
</dbReference>
<sequence length="251" mass="28798">MHCIKCSNGTKSLKENANPTQRQMFLSFTAIIFYLDNNPLLPSAFQARAVNRPNFHQTYFTSENQLPYHRTFDPRPSIDATPQVPFQRHFGVCQSPYRLSAPNIYSQQQNPFALTQGPYALPQQSYYQASPSVTYSKQPTGNQTATVPPPPTTTRDSFEGRLSSEKFNNFLKRFNKTYSPSFDVEKAMRNFEQNERLVVKFGNERRSPYDAQVDITKFSDENFFDFRAAHTGAFLAENKTTIRRISGDSLQ</sequence>
<feature type="compositionally biased region" description="Polar residues" evidence="1">
    <location>
        <begin position="133"/>
        <end position="143"/>
    </location>
</feature>
<dbReference type="Gene3D" id="1.10.287.2250">
    <property type="match status" value="1"/>
</dbReference>
<organism evidence="2 3">
    <name type="scientific">Romanomermis culicivorax</name>
    <name type="common">Nematode worm</name>
    <dbReference type="NCBI Taxonomy" id="13658"/>
    <lineage>
        <taxon>Eukaryota</taxon>
        <taxon>Metazoa</taxon>
        <taxon>Ecdysozoa</taxon>
        <taxon>Nematoda</taxon>
        <taxon>Enoplea</taxon>
        <taxon>Dorylaimia</taxon>
        <taxon>Mermithida</taxon>
        <taxon>Mermithoidea</taxon>
        <taxon>Mermithidae</taxon>
        <taxon>Romanomermis</taxon>
    </lineage>
</organism>
<accession>A0A915ISB6</accession>
<protein>
    <submittedName>
        <fullName evidence="3">Uncharacterized protein</fullName>
    </submittedName>
</protein>
<evidence type="ECO:0000313" key="2">
    <source>
        <dbReference type="Proteomes" id="UP000887565"/>
    </source>
</evidence>